<keyword evidence="2" id="KW-1185">Reference proteome</keyword>
<evidence type="ECO:0000313" key="2">
    <source>
        <dbReference type="Proteomes" id="UP000027265"/>
    </source>
</evidence>
<gene>
    <name evidence="1" type="ORF">JAAARDRAFT_39938</name>
</gene>
<evidence type="ECO:0000313" key="1">
    <source>
        <dbReference type="EMBL" id="KDQ52669.1"/>
    </source>
</evidence>
<organism evidence="1 2">
    <name type="scientific">Jaapia argillacea MUCL 33604</name>
    <dbReference type="NCBI Taxonomy" id="933084"/>
    <lineage>
        <taxon>Eukaryota</taxon>
        <taxon>Fungi</taxon>
        <taxon>Dikarya</taxon>
        <taxon>Basidiomycota</taxon>
        <taxon>Agaricomycotina</taxon>
        <taxon>Agaricomycetes</taxon>
        <taxon>Agaricomycetidae</taxon>
        <taxon>Jaapiales</taxon>
        <taxon>Jaapiaceae</taxon>
        <taxon>Jaapia</taxon>
    </lineage>
</organism>
<dbReference type="EMBL" id="KL197738">
    <property type="protein sequence ID" value="KDQ52669.1"/>
    <property type="molecule type" value="Genomic_DNA"/>
</dbReference>
<protein>
    <submittedName>
        <fullName evidence="1">Uncharacterized protein</fullName>
    </submittedName>
</protein>
<name>A0A067PD19_9AGAM</name>
<accession>A0A067PD19</accession>
<dbReference type="HOGENOM" id="CLU_2399988_0_0_1"/>
<reference evidence="2" key="1">
    <citation type="journal article" date="2014" name="Proc. Natl. Acad. Sci. U.S.A.">
        <title>Extensive sampling of basidiomycete genomes demonstrates inadequacy of the white-rot/brown-rot paradigm for wood decay fungi.</title>
        <authorList>
            <person name="Riley R."/>
            <person name="Salamov A.A."/>
            <person name="Brown D.W."/>
            <person name="Nagy L.G."/>
            <person name="Floudas D."/>
            <person name="Held B.W."/>
            <person name="Levasseur A."/>
            <person name="Lombard V."/>
            <person name="Morin E."/>
            <person name="Otillar R."/>
            <person name="Lindquist E.A."/>
            <person name="Sun H."/>
            <person name="LaButti K.M."/>
            <person name="Schmutz J."/>
            <person name="Jabbour D."/>
            <person name="Luo H."/>
            <person name="Baker S.E."/>
            <person name="Pisabarro A.G."/>
            <person name="Walton J.D."/>
            <person name="Blanchette R.A."/>
            <person name="Henrissat B."/>
            <person name="Martin F."/>
            <person name="Cullen D."/>
            <person name="Hibbett D.S."/>
            <person name="Grigoriev I.V."/>
        </authorList>
    </citation>
    <scope>NUCLEOTIDE SEQUENCE [LARGE SCALE GENOMIC DNA]</scope>
    <source>
        <strain evidence="2">MUCL 33604</strain>
    </source>
</reference>
<sequence>MGDQRLVASSCCSVVVGTSADPRRRVAHCFGNPLPVLLAASRTSYTSPSLTERMYSLLSRRVPPSAPHLPSCKTSTSVDGGWHIMFEMDVIGG</sequence>
<dbReference type="InParanoid" id="A0A067PD19"/>
<proteinExistence type="predicted"/>
<dbReference type="AlphaFoldDB" id="A0A067PD19"/>
<dbReference type="Proteomes" id="UP000027265">
    <property type="component" value="Unassembled WGS sequence"/>
</dbReference>